<dbReference type="Gene3D" id="3.40.50.720">
    <property type="entry name" value="NAD(P)-binding Rossmann-like Domain"/>
    <property type="match status" value="1"/>
</dbReference>
<dbReference type="SMART" id="SM00829">
    <property type="entry name" value="PKS_ER"/>
    <property type="match status" value="1"/>
</dbReference>
<dbReference type="VEuPathDB" id="FungiDB:SAPIO_CDS4417"/>
<dbReference type="InterPro" id="IPR013149">
    <property type="entry name" value="ADH-like_C"/>
</dbReference>
<evidence type="ECO:0000256" key="3">
    <source>
        <dbReference type="ARBA" id="ARBA00083301"/>
    </source>
</evidence>
<dbReference type="Pfam" id="PF00107">
    <property type="entry name" value="ADH_zinc_N"/>
    <property type="match status" value="1"/>
</dbReference>
<sequence length="348" mass="37743">MAQDNLQIILAERPRGDIIPGQTFNQKVAKAPTAEDLKDGEILIENIYLGLDPAMRGWLNDRRSYIPPVPIGGVMRGATVSRVLASKNDSVKPGDIVRAMPGWQEYAIVGPNTPGGFEVATGSSHLPDHLSVLGLTGLTAYFGMLRIGEPKPGDLVVVSGAAGATGSVAGQIAKLKGARVIGIAGGEDKVKWLVDELGFDAALNYKAPDFKEKFKELTKDHIDVYFDNVGGEILDLALLQAKPFARFVMCGSISQYNTTDVRGPKNIMSVISMRIKMQGFIVFDFIKEYAQARQELTEWLDAGKIKRKETIIKGGLKNAEQALVGLFKGINTGKLIVEIKNPQEPPKL</sequence>
<accession>A0A084G855</accession>
<name>A0A084G855_PSEDA</name>
<evidence type="ECO:0000256" key="2">
    <source>
        <dbReference type="ARBA" id="ARBA00069006"/>
    </source>
</evidence>
<reference evidence="5 6" key="1">
    <citation type="journal article" date="2014" name="Genome Announc.">
        <title>Draft genome sequence of the pathogenic fungus Scedosporium apiospermum.</title>
        <authorList>
            <person name="Vandeputte P."/>
            <person name="Ghamrawi S."/>
            <person name="Rechenmann M."/>
            <person name="Iltis A."/>
            <person name="Giraud S."/>
            <person name="Fleury M."/>
            <person name="Thornton C."/>
            <person name="Delhaes L."/>
            <person name="Meyer W."/>
            <person name="Papon N."/>
            <person name="Bouchara J.P."/>
        </authorList>
    </citation>
    <scope>NUCLEOTIDE SEQUENCE [LARGE SCALE GENOMIC DNA]</scope>
    <source>
        <strain evidence="5 6">IHEM 14462</strain>
    </source>
</reference>
<proteinExistence type="predicted"/>
<dbReference type="CDD" id="cd05288">
    <property type="entry name" value="PGDH"/>
    <property type="match status" value="1"/>
</dbReference>
<dbReference type="InterPro" id="IPR041694">
    <property type="entry name" value="ADH_N_2"/>
</dbReference>
<organism evidence="5 6">
    <name type="scientific">Pseudallescheria apiosperma</name>
    <name type="common">Scedosporium apiospermum</name>
    <dbReference type="NCBI Taxonomy" id="563466"/>
    <lineage>
        <taxon>Eukaryota</taxon>
        <taxon>Fungi</taxon>
        <taxon>Dikarya</taxon>
        <taxon>Ascomycota</taxon>
        <taxon>Pezizomycotina</taxon>
        <taxon>Sordariomycetes</taxon>
        <taxon>Hypocreomycetidae</taxon>
        <taxon>Microascales</taxon>
        <taxon>Microascaceae</taxon>
        <taxon>Scedosporium</taxon>
    </lineage>
</organism>
<dbReference type="RefSeq" id="XP_016643316.1">
    <property type="nucleotide sequence ID" value="XM_016786971.1"/>
</dbReference>
<evidence type="ECO:0000313" key="5">
    <source>
        <dbReference type="EMBL" id="KEZ43517.1"/>
    </source>
</evidence>
<comment type="caution">
    <text evidence="5">The sequence shown here is derived from an EMBL/GenBank/DDBJ whole genome shotgun (WGS) entry which is preliminary data.</text>
</comment>
<dbReference type="PANTHER" id="PTHR43205">
    <property type="entry name" value="PROSTAGLANDIN REDUCTASE"/>
    <property type="match status" value="1"/>
</dbReference>
<dbReference type="Proteomes" id="UP000028545">
    <property type="component" value="Unassembled WGS sequence"/>
</dbReference>
<dbReference type="FunFam" id="3.40.50.720:FF:000121">
    <property type="entry name" value="Prostaglandin reductase 2"/>
    <property type="match status" value="1"/>
</dbReference>
<dbReference type="InterPro" id="IPR036291">
    <property type="entry name" value="NAD(P)-bd_dom_sf"/>
</dbReference>
<dbReference type="PANTHER" id="PTHR43205:SF42">
    <property type="entry name" value="ALCOHOL DEHYDROGENASE, ZINC-CONTAINING (AFU_ORTHOLOGUE AFUA_7G04530)"/>
    <property type="match status" value="1"/>
</dbReference>
<evidence type="ECO:0000259" key="4">
    <source>
        <dbReference type="SMART" id="SM00829"/>
    </source>
</evidence>
<feature type="domain" description="Enoyl reductase (ER)" evidence="4">
    <location>
        <begin position="21"/>
        <end position="337"/>
    </location>
</feature>
<dbReference type="SUPFAM" id="SSF50129">
    <property type="entry name" value="GroES-like"/>
    <property type="match status" value="1"/>
</dbReference>
<dbReference type="AlphaFoldDB" id="A0A084G855"/>
<protein>
    <recommendedName>
        <fullName evidence="2">Dehydrogenase FUB6</fullName>
    </recommendedName>
    <alternativeName>
        <fullName evidence="3">Fusaric acid biosynthesis protein 6</fullName>
    </alternativeName>
</protein>
<dbReference type="Gene3D" id="3.90.180.10">
    <property type="entry name" value="Medium-chain alcohol dehydrogenases, catalytic domain"/>
    <property type="match status" value="1"/>
</dbReference>
<keyword evidence="1" id="KW-0560">Oxidoreductase</keyword>
<evidence type="ECO:0000256" key="1">
    <source>
        <dbReference type="ARBA" id="ARBA00023002"/>
    </source>
</evidence>
<dbReference type="Pfam" id="PF16884">
    <property type="entry name" value="ADH_N_2"/>
    <property type="match status" value="1"/>
</dbReference>
<keyword evidence="6" id="KW-1185">Reference proteome</keyword>
<dbReference type="GO" id="GO:0016628">
    <property type="term" value="F:oxidoreductase activity, acting on the CH-CH group of donors, NAD or NADP as acceptor"/>
    <property type="evidence" value="ECO:0007669"/>
    <property type="project" value="InterPro"/>
</dbReference>
<evidence type="ECO:0000313" key="6">
    <source>
        <dbReference type="Proteomes" id="UP000028545"/>
    </source>
</evidence>
<dbReference type="GeneID" id="27723489"/>
<dbReference type="OMA" id="EEKCRYA"/>
<dbReference type="HOGENOM" id="CLU_026673_29_2_1"/>
<dbReference type="InterPro" id="IPR020843">
    <property type="entry name" value="ER"/>
</dbReference>
<dbReference type="OrthoDB" id="809632at2759"/>
<dbReference type="KEGG" id="sapo:SAPIO_CDS4417"/>
<dbReference type="EMBL" id="JOWA01000092">
    <property type="protein sequence ID" value="KEZ43517.1"/>
    <property type="molecule type" value="Genomic_DNA"/>
</dbReference>
<dbReference type="InterPro" id="IPR011032">
    <property type="entry name" value="GroES-like_sf"/>
</dbReference>
<gene>
    <name evidence="5" type="ORF">SAPIO_CDS4417</name>
</gene>
<dbReference type="SUPFAM" id="SSF51735">
    <property type="entry name" value="NAD(P)-binding Rossmann-fold domains"/>
    <property type="match status" value="1"/>
</dbReference>
<dbReference type="InterPro" id="IPR045010">
    <property type="entry name" value="MDR_fam"/>
</dbReference>